<dbReference type="InterPro" id="IPR036388">
    <property type="entry name" value="WH-like_DNA-bd_sf"/>
</dbReference>
<dbReference type="InterPro" id="IPR013324">
    <property type="entry name" value="RNA_pol_sigma_r3/r4-like"/>
</dbReference>
<dbReference type="PANTHER" id="PTHR34236:SF1">
    <property type="entry name" value="DIMETHYL SULFOXIDE REDUCTASE TRANSCRIPTIONAL ACTIVATOR"/>
    <property type="match status" value="1"/>
</dbReference>
<dbReference type="InterPro" id="IPR031803">
    <property type="entry name" value="BAT_GAF/HTH-assoc"/>
</dbReference>
<evidence type="ECO:0000313" key="5">
    <source>
        <dbReference type="EMBL" id="UWM53084.1"/>
    </source>
</evidence>
<dbReference type="RefSeq" id="WP_260592079.1">
    <property type="nucleotide sequence ID" value="NZ_CP104003.1"/>
</dbReference>
<reference evidence="5" key="1">
    <citation type="submission" date="2022-09" db="EMBL/GenBank/DDBJ databases">
        <title>Diverse halophilic archaea isolated from saline environments.</title>
        <authorList>
            <person name="Cui H.-L."/>
        </authorList>
    </citation>
    <scope>NUCLEOTIDE SEQUENCE</scope>
    <source>
        <strain evidence="5">ZS-35-S2</strain>
    </source>
</reference>
<feature type="domain" description="HTH bat-type" evidence="3">
    <location>
        <begin position="175"/>
        <end position="226"/>
    </location>
</feature>
<protein>
    <submittedName>
        <fullName evidence="5">Helix-turn-helix domain-containing protein</fullName>
    </submittedName>
</protein>
<evidence type="ECO:0000313" key="6">
    <source>
        <dbReference type="Proteomes" id="UP001057580"/>
    </source>
</evidence>
<evidence type="ECO:0000259" key="3">
    <source>
        <dbReference type="Pfam" id="PF04967"/>
    </source>
</evidence>
<evidence type="ECO:0000256" key="1">
    <source>
        <dbReference type="ARBA" id="ARBA00023015"/>
    </source>
</evidence>
<dbReference type="Gene3D" id="1.10.10.10">
    <property type="entry name" value="Winged helix-like DNA-binding domain superfamily/Winged helix DNA-binding domain"/>
    <property type="match status" value="1"/>
</dbReference>
<keyword evidence="2" id="KW-0804">Transcription</keyword>
<feature type="domain" description="Bacterioopsin transcriptional activator GAF and HTH associated" evidence="4">
    <location>
        <begin position="12"/>
        <end position="168"/>
    </location>
</feature>
<dbReference type="GeneID" id="74943378"/>
<organism evidence="5 6">
    <name type="scientific">Salinirubellus salinus</name>
    <dbReference type="NCBI Taxonomy" id="1364945"/>
    <lineage>
        <taxon>Archaea</taxon>
        <taxon>Methanobacteriati</taxon>
        <taxon>Methanobacteriota</taxon>
        <taxon>Stenosarchaea group</taxon>
        <taxon>Halobacteria</taxon>
        <taxon>Halobacteriales</taxon>
        <taxon>Natronomonadaceae</taxon>
        <taxon>Salinirubellus</taxon>
    </lineage>
</organism>
<dbReference type="InterPro" id="IPR007050">
    <property type="entry name" value="HTH_bacterioopsin"/>
</dbReference>
<dbReference type="Proteomes" id="UP001057580">
    <property type="component" value="Chromosome"/>
</dbReference>
<dbReference type="SUPFAM" id="SSF88659">
    <property type="entry name" value="Sigma3 and sigma4 domains of RNA polymerase sigma factors"/>
    <property type="match status" value="1"/>
</dbReference>
<proteinExistence type="predicted"/>
<keyword evidence="1" id="KW-0805">Transcription regulation</keyword>
<dbReference type="AlphaFoldDB" id="A0A9E7QZV0"/>
<sequence>MDDTHPTGDRPSVTELTFTTTDDSYPLVALTTQLDATVTILDWTQSTTGTCPTSWFVCVSSADPDSALEVLRGGERTESVALLDHRADESLVEMTVTDSVARTVGDAGALLWRVGAADGEGTATVLVPPVADAETVAEHVHREHPSLDLTSIVTHPVTRTFLTRRSFQHSLEDELTERQWEALRLAYEGGYFERPREATQSGVATEMGISQETVSQHLRAAQRRLLQVVFDEGLLHGSDSETAE</sequence>
<dbReference type="KEGG" id="ssai:N0B31_13110"/>
<dbReference type="Pfam" id="PF04967">
    <property type="entry name" value="HTH_10"/>
    <property type="match status" value="1"/>
</dbReference>
<evidence type="ECO:0000256" key="2">
    <source>
        <dbReference type="ARBA" id="ARBA00023163"/>
    </source>
</evidence>
<keyword evidence="6" id="KW-1185">Reference proteome</keyword>
<dbReference type="Pfam" id="PF15915">
    <property type="entry name" value="BAT"/>
    <property type="match status" value="1"/>
</dbReference>
<evidence type="ECO:0000259" key="4">
    <source>
        <dbReference type="Pfam" id="PF15915"/>
    </source>
</evidence>
<dbReference type="EMBL" id="CP104003">
    <property type="protein sequence ID" value="UWM53084.1"/>
    <property type="molecule type" value="Genomic_DNA"/>
</dbReference>
<gene>
    <name evidence="5" type="ORF">N0B31_13110</name>
</gene>
<dbReference type="PANTHER" id="PTHR34236">
    <property type="entry name" value="DIMETHYL SULFOXIDE REDUCTASE TRANSCRIPTIONAL ACTIVATOR"/>
    <property type="match status" value="1"/>
</dbReference>
<accession>A0A9E7QZV0</accession>
<name>A0A9E7QZV0_9EURY</name>